<keyword evidence="3" id="KW-1185">Reference proteome</keyword>
<evidence type="ECO:0000313" key="2">
    <source>
        <dbReference type="EMBL" id="SAM02768.1"/>
    </source>
</evidence>
<dbReference type="STRING" id="4829.A0A168PQ16"/>
<feature type="compositionally biased region" description="Low complexity" evidence="1">
    <location>
        <begin position="655"/>
        <end position="665"/>
    </location>
</feature>
<protein>
    <recommendedName>
        <fullName evidence="4">High-temperature-induced dauer-formation protein-domain-containing protein</fullName>
    </recommendedName>
</protein>
<dbReference type="PANTHER" id="PTHR21575:SF12">
    <property type="entry name" value="PROTEIN HID1"/>
    <property type="match status" value="1"/>
</dbReference>
<feature type="compositionally biased region" description="Basic and acidic residues" evidence="1">
    <location>
        <begin position="669"/>
        <end position="684"/>
    </location>
</feature>
<evidence type="ECO:0000313" key="3">
    <source>
        <dbReference type="Proteomes" id="UP000078561"/>
    </source>
</evidence>
<feature type="region of interest" description="Disordered" evidence="1">
    <location>
        <begin position="331"/>
        <end position="358"/>
    </location>
</feature>
<dbReference type="GO" id="GO:0000138">
    <property type="term" value="C:Golgi trans cisterna"/>
    <property type="evidence" value="ECO:0007669"/>
    <property type="project" value="TreeGrafter"/>
</dbReference>
<dbReference type="InParanoid" id="A0A168PQ16"/>
<dbReference type="EMBL" id="LT554016">
    <property type="protein sequence ID" value="SAM02768.1"/>
    <property type="molecule type" value="Genomic_DNA"/>
</dbReference>
<reference evidence="2" key="1">
    <citation type="submission" date="2016-04" db="EMBL/GenBank/DDBJ databases">
        <authorList>
            <person name="Evans L.H."/>
            <person name="Alamgir A."/>
            <person name="Owens N."/>
            <person name="Weber N.D."/>
            <person name="Virtaneva K."/>
            <person name="Barbian K."/>
            <person name="Babar A."/>
            <person name="Rosenke K."/>
        </authorList>
    </citation>
    <scope>NUCLEOTIDE SEQUENCE [LARGE SCALE GENOMIC DNA]</scope>
    <source>
        <strain evidence="2">CBS 101.48</strain>
    </source>
</reference>
<dbReference type="InterPro" id="IPR026705">
    <property type="entry name" value="Hid-1/Ecm30"/>
</dbReference>
<organism evidence="2">
    <name type="scientific">Absidia glauca</name>
    <name type="common">Pin mould</name>
    <dbReference type="NCBI Taxonomy" id="4829"/>
    <lineage>
        <taxon>Eukaryota</taxon>
        <taxon>Fungi</taxon>
        <taxon>Fungi incertae sedis</taxon>
        <taxon>Mucoromycota</taxon>
        <taxon>Mucoromycotina</taxon>
        <taxon>Mucoromycetes</taxon>
        <taxon>Mucorales</taxon>
        <taxon>Cunninghamellaceae</taxon>
        <taxon>Absidia</taxon>
    </lineage>
</organism>
<dbReference type="Proteomes" id="UP000078561">
    <property type="component" value="Unassembled WGS sequence"/>
</dbReference>
<evidence type="ECO:0000256" key="1">
    <source>
        <dbReference type="SAM" id="MobiDB-lite"/>
    </source>
</evidence>
<evidence type="ECO:0008006" key="4">
    <source>
        <dbReference type="Google" id="ProtNLM"/>
    </source>
</evidence>
<dbReference type="FunCoup" id="A0A168PQ16">
    <property type="interactions" value="7"/>
</dbReference>
<dbReference type="OMA" id="TANSGWM"/>
<dbReference type="PANTHER" id="PTHR21575">
    <property type="entry name" value="PROTEIN HID1"/>
    <property type="match status" value="1"/>
</dbReference>
<feature type="compositionally biased region" description="Low complexity" evidence="1">
    <location>
        <begin position="856"/>
        <end position="870"/>
    </location>
</feature>
<dbReference type="OrthoDB" id="432953at2759"/>
<dbReference type="GO" id="GO:0005797">
    <property type="term" value="C:Golgi medial cisterna"/>
    <property type="evidence" value="ECO:0007669"/>
    <property type="project" value="TreeGrafter"/>
</dbReference>
<sequence length="876" mass="98797">MGATDSKLTFRKSVFRLFEERNIAWDADDFWSLFWTLPESANDVFSLVGASDIRRARDTTRENIETLVDKILHQMDRIIHEPTFPSPQYSTQHLLNCCRVLTRIIPYLYEQNDDEWERQFFWTPRRSQEEWRRFITASITWRNLIIMQVKEKELYISATHRSGKGWTNRLSSLVTLQSLFLAGFTLLPTLKSTDQNLVNYVIWETGIGCSTPIGSLRDNEAHRAEVLRLLLVLLSQSMYVPATQYLRKGSDSNGNRWVQSLVAGTREKKIILALLCSLINTASNYNPSTWGRAAPSVVFLNDTREQLVVLSLRVLLVLLDTHSPASMAHLLEQQQQQQQQQQHDDGVDEGEGGDDTKDDYATVEKEWSLAAEGNKFMYYLSKIHRAQDFQFLIDGFYRTLSHPMQGLNTYLPASNKMSKCYFEMTMLCWKLTQINPRFRAYLMETERALDLTLVLIYHAMENKLDPSQVGFVRMCVFVLQTLSTDRRFGAKLNKPFLGHASLPSSIRLPSSSAASTFSGSYADFLILSIFNLIATSRGQLSILYPALIITLTNLSPYLKYISAPAASKWVALLGSFSAPGFLLADENNPSLVKYLLEAFYNIIRYQSSENGVLICSIVRNHLKFERLRDLNLEQAMHDVNQKRQQHQQRRPLIATSRTSSSTSLTFPLNHDDDPTQQDGGKDDPSTSITPASEKALGKRPEEGGPLQPASSSSPRIIPQRQGSSSSTLSFSSLALNPSSSSLAAPASGFRPTESWLVSWQNQWTCLSAILTIIEKTLPVIQKVGERQALDTIRSMDFGATPTTTTTHIHLRAVPWSEPIIVSCQSALWAHIYLFSPPATLPWQGTHIRLFHIKPSSSASTSPPAPHFASPPLTPTF</sequence>
<accession>A0A168PQ16</accession>
<feature type="region of interest" description="Disordered" evidence="1">
    <location>
        <begin position="639"/>
        <end position="730"/>
    </location>
</feature>
<gene>
    <name evidence="2" type="primary">ABSGL_08584.1 scaffold 10421</name>
</gene>
<dbReference type="GO" id="GO:0016020">
    <property type="term" value="C:membrane"/>
    <property type="evidence" value="ECO:0007669"/>
    <property type="project" value="TreeGrafter"/>
</dbReference>
<proteinExistence type="predicted"/>
<dbReference type="Pfam" id="PF12722">
    <property type="entry name" value="Hid1"/>
    <property type="match status" value="1"/>
</dbReference>
<dbReference type="AlphaFoldDB" id="A0A168PQ16"/>
<feature type="region of interest" description="Disordered" evidence="1">
    <location>
        <begin position="856"/>
        <end position="876"/>
    </location>
</feature>
<name>A0A168PQ16_ABSGL</name>